<protein>
    <submittedName>
        <fullName evidence="6">Protein kinase domain-containing protein</fullName>
    </submittedName>
</protein>
<keyword evidence="2" id="KW-0547">Nucleotide-binding</keyword>
<proteinExistence type="predicted"/>
<keyword evidence="3 6" id="KW-0418">Kinase</keyword>
<evidence type="ECO:0000256" key="2">
    <source>
        <dbReference type="ARBA" id="ARBA00022741"/>
    </source>
</evidence>
<name>A0A1I2CSE4_9BACT</name>
<dbReference type="Gene3D" id="3.30.200.20">
    <property type="entry name" value="Phosphorylase Kinase, domain 1"/>
    <property type="match status" value="1"/>
</dbReference>
<sequence>MLGHGGMGSVYVAKDTLLGQRHALKVLSPELARDRSFVERFLREAQMIAQLQHPNFVDIHILGEDLSGIVFFTMELLEGEDKLLTGRLPARAGR</sequence>
<dbReference type="AlphaFoldDB" id="A0A1I2CSE4"/>
<dbReference type="PANTHER" id="PTHR43289">
    <property type="entry name" value="MITOGEN-ACTIVATED PROTEIN KINASE KINASE KINASE 20-RELATED"/>
    <property type="match status" value="1"/>
</dbReference>
<dbReference type="Pfam" id="PF00069">
    <property type="entry name" value="Pkinase"/>
    <property type="match status" value="1"/>
</dbReference>
<evidence type="ECO:0000256" key="3">
    <source>
        <dbReference type="ARBA" id="ARBA00022777"/>
    </source>
</evidence>
<evidence type="ECO:0000259" key="5">
    <source>
        <dbReference type="PROSITE" id="PS50011"/>
    </source>
</evidence>
<evidence type="ECO:0000256" key="4">
    <source>
        <dbReference type="ARBA" id="ARBA00022840"/>
    </source>
</evidence>
<dbReference type="OrthoDB" id="5526150at2"/>
<reference evidence="7" key="1">
    <citation type="submission" date="2016-10" db="EMBL/GenBank/DDBJ databases">
        <authorList>
            <person name="Varghese N."/>
            <person name="Submissions S."/>
        </authorList>
    </citation>
    <scope>NUCLEOTIDE SEQUENCE [LARGE SCALE GENOMIC DNA]</scope>
    <source>
        <strain evidence="7">ATCC 25963</strain>
    </source>
</reference>
<dbReference type="PANTHER" id="PTHR43289:SF6">
    <property type="entry name" value="SERINE_THREONINE-PROTEIN KINASE NEKL-3"/>
    <property type="match status" value="1"/>
</dbReference>
<dbReference type="Proteomes" id="UP000199400">
    <property type="component" value="Unassembled WGS sequence"/>
</dbReference>
<keyword evidence="4" id="KW-0067">ATP-binding</keyword>
<dbReference type="STRING" id="54.SAMN02745121_05231"/>
<dbReference type="EMBL" id="FOMX01000018">
    <property type="protein sequence ID" value="SFE71269.1"/>
    <property type="molecule type" value="Genomic_DNA"/>
</dbReference>
<dbReference type="SUPFAM" id="SSF56112">
    <property type="entry name" value="Protein kinase-like (PK-like)"/>
    <property type="match status" value="1"/>
</dbReference>
<feature type="domain" description="Protein kinase" evidence="5">
    <location>
        <begin position="1"/>
        <end position="94"/>
    </location>
</feature>
<dbReference type="GO" id="GO:0005524">
    <property type="term" value="F:ATP binding"/>
    <property type="evidence" value="ECO:0007669"/>
    <property type="project" value="UniProtKB-KW"/>
</dbReference>
<gene>
    <name evidence="6" type="ORF">SAMN02745121_05231</name>
</gene>
<dbReference type="PROSITE" id="PS50011">
    <property type="entry name" value="PROTEIN_KINASE_DOM"/>
    <property type="match status" value="1"/>
</dbReference>
<evidence type="ECO:0000256" key="1">
    <source>
        <dbReference type="ARBA" id="ARBA00022679"/>
    </source>
</evidence>
<accession>A0A1I2CSE4</accession>
<dbReference type="InterPro" id="IPR000719">
    <property type="entry name" value="Prot_kinase_dom"/>
</dbReference>
<evidence type="ECO:0000313" key="7">
    <source>
        <dbReference type="Proteomes" id="UP000199400"/>
    </source>
</evidence>
<keyword evidence="1" id="KW-0808">Transferase</keyword>
<dbReference type="GO" id="GO:0004674">
    <property type="term" value="F:protein serine/threonine kinase activity"/>
    <property type="evidence" value="ECO:0007669"/>
    <property type="project" value="TreeGrafter"/>
</dbReference>
<dbReference type="InterPro" id="IPR011009">
    <property type="entry name" value="Kinase-like_dom_sf"/>
</dbReference>
<organism evidence="6 7">
    <name type="scientific">Nannocystis exedens</name>
    <dbReference type="NCBI Taxonomy" id="54"/>
    <lineage>
        <taxon>Bacteria</taxon>
        <taxon>Pseudomonadati</taxon>
        <taxon>Myxococcota</taxon>
        <taxon>Polyangia</taxon>
        <taxon>Nannocystales</taxon>
        <taxon>Nannocystaceae</taxon>
        <taxon>Nannocystis</taxon>
    </lineage>
</organism>
<keyword evidence="7" id="KW-1185">Reference proteome</keyword>
<evidence type="ECO:0000313" key="6">
    <source>
        <dbReference type="EMBL" id="SFE71269.1"/>
    </source>
</evidence>